<feature type="non-terminal residue" evidence="2">
    <location>
        <position position="261"/>
    </location>
</feature>
<feature type="compositionally biased region" description="Basic residues" evidence="1">
    <location>
        <begin position="150"/>
        <end position="161"/>
    </location>
</feature>
<feature type="compositionally biased region" description="Basic residues" evidence="1">
    <location>
        <begin position="231"/>
        <end position="240"/>
    </location>
</feature>
<name>A0A1B6C4U0_9HEMI</name>
<reference evidence="2" key="1">
    <citation type="submission" date="2015-12" db="EMBL/GenBank/DDBJ databases">
        <title>De novo transcriptome assembly of four potential Pierce s Disease insect vectors from Arizona vineyards.</title>
        <authorList>
            <person name="Tassone E.E."/>
        </authorList>
    </citation>
    <scope>NUCLEOTIDE SEQUENCE</scope>
</reference>
<evidence type="ECO:0000313" key="2">
    <source>
        <dbReference type="EMBL" id="JAS08404.1"/>
    </source>
</evidence>
<feature type="region of interest" description="Disordered" evidence="1">
    <location>
        <begin position="139"/>
        <end position="163"/>
    </location>
</feature>
<organism evidence="2">
    <name type="scientific">Clastoptera arizonana</name>
    <name type="common">Arizona spittle bug</name>
    <dbReference type="NCBI Taxonomy" id="38151"/>
    <lineage>
        <taxon>Eukaryota</taxon>
        <taxon>Metazoa</taxon>
        <taxon>Ecdysozoa</taxon>
        <taxon>Arthropoda</taxon>
        <taxon>Hexapoda</taxon>
        <taxon>Insecta</taxon>
        <taxon>Pterygota</taxon>
        <taxon>Neoptera</taxon>
        <taxon>Paraneoptera</taxon>
        <taxon>Hemiptera</taxon>
        <taxon>Auchenorrhyncha</taxon>
        <taxon>Cercopoidea</taxon>
        <taxon>Clastopteridae</taxon>
        <taxon>Clastoptera</taxon>
    </lineage>
</organism>
<sequence length="261" mass="28717">PVLNVSQGPVAVTVSPLNPHGPLSCPVSLRKNRDVKDRWRINLNSEQQLNLPLIFAPTDEHEVKEYFEIKSESTIISMMARGRGVHPKFSFAPEFALYNVEGAPGKRTDVRITVTNNCAAILNFNLKQVFLKEGEDMVDKNPTSEEVKKGKPKKKPKKGKSPKIVTSIDASVSDWLDGLAPVDEKSLENPIFAVNDNFTVEPEGSCTLKMTFCPPGVQGASRPGTGASGKKDKKSGRSKKEKGEVGEEKTKTYAVKYEVYL</sequence>
<feature type="compositionally biased region" description="Basic and acidic residues" evidence="1">
    <location>
        <begin position="139"/>
        <end position="149"/>
    </location>
</feature>
<feature type="non-terminal residue" evidence="2">
    <location>
        <position position="1"/>
    </location>
</feature>
<gene>
    <name evidence="2" type="ORF">g.10261</name>
</gene>
<accession>A0A1B6C4U0</accession>
<evidence type="ECO:0000256" key="1">
    <source>
        <dbReference type="SAM" id="MobiDB-lite"/>
    </source>
</evidence>
<feature type="region of interest" description="Disordered" evidence="1">
    <location>
        <begin position="217"/>
        <end position="248"/>
    </location>
</feature>
<dbReference type="EMBL" id="GEDC01028894">
    <property type="protein sequence ID" value="JAS08404.1"/>
    <property type="molecule type" value="Transcribed_RNA"/>
</dbReference>
<proteinExistence type="predicted"/>
<protein>
    <submittedName>
        <fullName evidence="2">Uncharacterized protein</fullName>
    </submittedName>
</protein>
<dbReference type="AlphaFoldDB" id="A0A1B6C4U0"/>